<gene>
    <name evidence="2" type="ORF">IAA60_01205</name>
</gene>
<reference evidence="2" key="1">
    <citation type="submission" date="2020-10" db="EMBL/GenBank/DDBJ databases">
        <authorList>
            <person name="Gilroy R."/>
        </authorList>
    </citation>
    <scope>NUCLEOTIDE SEQUENCE</scope>
    <source>
        <strain evidence="2">CHK181-108</strain>
    </source>
</reference>
<reference evidence="2" key="2">
    <citation type="journal article" date="2021" name="PeerJ">
        <title>Extensive microbial diversity within the chicken gut microbiome revealed by metagenomics and culture.</title>
        <authorList>
            <person name="Gilroy R."/>
            <person name="Ravi A."/>
            <person name="Getino M."/>
            <person name="Pursley I."/>
            <person name="Horton D.L."/>
            <person name="Alikhan N.F."/>
            <person name="Baker D."/>
            <person name="Gharbi K."/>
            <person name="Hall N."/>
            <person name="Watson M."/>
            <person name="Adriaenssens E.M."/>
            <person name="Foster-Nyarko E."/>
            <person name="Jarju S."/>
            <person name="Secka A."/>
            <person name="Antonio M."/>
            <person name="Oren A."/>
            <person name="Chaudhuri R.R."/>
            <person name="La Ragione R."/>
            <person name="Hildebrand F."/>
            <person name="Pallen M.J."/>
        </authorList>
    </citation>
    <scope>NUCLEOTIDE SEQUENCE</scope>
    <source>
        <strain evidence="2">CHK181-108</strain>
    </source>
</reference>
<dbReference type="Gene3D" id="3.20.100.30">
    <property type="entry name" value="VTC, catalytic tunnel domain"/>
    <property type="match status" value="1"/>
</dbReference>
<dbReference type="Pfam" id="PF09359">
    <property type="entry name" value="VTC"/>
    <property type="match status" value="1"/>
</dbReference>
<dbReference type="Proteomes" id="UP000824165">
    <property type="component" value="Unassembled WGS sequence"/>
</dbReference>
<dbReference type="InterPro" id="IPR042267">
    <property type="entry name" value="VTC_sf"/>
</dbReference>
<dbReference type="EMBL" id="DVLU01000009">
    <property type="protein sequence ID" value="HIT84499.1"/>
    <property type="molecule type" value="Genomic_DNA"/>
</dbReference>
<evidence type="ECO:0000313" key="3">
    <source>
        <dbReference type="Proteomes" id="UP000824165"/>
    </source>
</evidence>
<organism evidence="2 3">
    <name type="scientific">Candidatus Ornithomonoglobus intestinigallinarum</name>
    <dbReference type="NCBI Taxonomy" id="2840894"/>
    <lineage>
        <taxon>Bacteria</taxon>
        <taxon>Bacillati</taxon>
        <taxon>Bacillota</taxon>
        <taxon>Clostridia</taxon>
        <taxon>Candidatus Ornithomonoglobus</taxon>
    </lineage>
</organism>
<dbReference type="AlphaFoldDB" id="A0A9D1H2U1"/>
<dbReference type="CDD" id="cd07750">
    <property type="entry name" value="PolyPPase_VTC_like"/>
    <property type="match status" value="1"/>
</dbReference>
<accession>A0A9D1H2U1</accession>
<dbReference type="InterPro" id="IPR018966">
    <property type="entry name" value="VTC_domain"/>
</dbReference>
<feature type="domain" description="VTC" evidence="1">
    <location>
        <begin position="7"/>
        <end position="229"/>
    </location>
</feature>
<proteinExistence type="predicted"/>
<sequence length="244" mass="28698">MAIEVFNRYEHKYLINLHQFDIIKRLVEQYMVLDAYNKNYEPYTISNLYFDTTDDFLIRTSLGKPKYKEKLRMRAYGIPKADAHVFLEIKKKFNGLVNKRRTELKLGEAYEFVKSKKAPKLKPYMNVQVLHEIEYFMSCYELSPKVYIAYDRIAYFDRADADLRISFDFNIRSRRHDLALESGDVGSPLLPGTMCLMEIKTATAKPLWITHMLASLDIARTSFSKYGTEFKHSLENNNGFYMAI</sequence>
<evidence type="ECO:0000313" key="2">
    <source>
        <dbReference type="EMBL" id="HIT84499.1"/>
    </source>
</evidence>
<name>A0A9D1H2U1_9FIRM</name>
<dbReference type="GO" id="GO:0006799">
    <property type="term" value="P:polyphosphate biosynthetic process"/>
    <property type="evidence" value="ECO:0007669"/>
    <property type="project" value="UniProtKB-ARBA"/>
</dbReference>
<comment type="caution">
    <text evidence="2">The sequence shown here is derived from an EMBL/GenBank/DDBJ whole genome shotgun (WGS) entry which is preliminary data.</text>
</comment>
<protein>
    <submittedName>
        <fullName evidence="2">Polyphosphate polymerase domain-containing protein</fullName>
    </submittedName>
</protein>
<evidence type="ECO:0000259" key="1">
    <source>
        <dbReference type="Pfam" id="PF09359"/>
    </source>
</evidence>